<protein>
    <submittedName>
        <fullName evidence="3">1-aminocyclopropane-1-carboxylate synthase homolog (inactive) like</fullName>
    </submittedName>
</protein>
<reference evidence="3" key="2">
    <citation type="submission" date="2025-08" db="UniProtKB">
        <authorList>
            <consortium name="Ensembl"/>
        </authorList>
    </citation>
    <scope>IDENTIFICATION</scope>
</reference>
<dbReference type="GO" id="GO:0008483">
    <property type="term" value="F:transaminase activity"/>
    <property type="evidence" value="ECO:0007669"/>
    <property type="project" value="TreeGrafter"/>
</dbReference>
<dbReference type="InterPro" id="IPR015421">
    <property type="entry name" value="PyrdxlP-dep_Trfase_major"/>
</dbReference>
<dbReference type="InParanoid" id="H0X943"/>
<dbReference type="EMBL" id="AAQR03002711">
    <property type="status" value="NOT_ANNOTATED_CDS"/>
    <property type="molecule type" value="Genomic_DNA"/>
</dbReference>
<dbReference type="KEGG" id="oga:100949605"/>
<feature type="domain" description="Aminotransferase class I/classII large" evidence="2">
    <location>
        <begin position="173"/>
        <end position="535"/>
    </location>
</feature>
<dbReference type="GO" id="GO:0030170">
    <property type="term" value="F:pyridoxal phosphate binding"/>
    <property type="evidence" value="ECO:0007669"/>
    <property type="project" value="InterPro"/>
</dbReference>
<dbReference type="GeneID" id="100949605"/>
<dbReference type="CDD" id="cd00609">
    <property type="entry name" value="AAT_like"/>
    <property type="match status" value="1"/>
</dbReference>
<dbReference type="Gene3D" id="3.90.1150.10">
    <property type="entry name" value="Aspartate Aminotransferase, domain 1"/>
    <property type="match status" value="1"/>
</dbReference>
<keyword evidence="1" id="KW-0663">Pyridoxal phosphate</keyword>
<evidence type="ECO:0000313" key="3">
    <source>
        <dbReference type="Ensembl" id="ENSOGAP00000012051.2"/>
    </source>
</evidence>
<proteinExistence type="predicted"/>
<dbReference type="HOGENOM" id="CLU_017584_1_3_1"/>
<dbReference type="STRING" id="30611.ENSOGAP00000012051"/>
<dbReference type="FunCoup" id="H0X943">
    <property type="interactions" value="13"/>
</dbReference>
<dbReference type="eggNOG" id="KOG0256">
    <property type="taxonomic scope" value="Eukaryota"/>
</dbReference>
<dbReference type="PRINTS" id="PR00753">
    <property type="entry name" value="ACCSYNTHASE"/>
</dbReference>
<evidence type="ECO:0000256" key="1">
    <source>
        <dbReference type="ARBA" id="ARBA00022898"/>
    </source>
</evidence>
<dbReference type="OMA" id="MYGSEEF"/>
<keyword evidence="4" id="KW-1185">Reference proteome</keyword>
<dbReference type="PANTHER" id="PTHR43795">
    <property type="entry name" value="BIFUNCTIONAL ASPARTATE AMINOTRANSFERASE AND GLUTAMATE/ASPARTATE-PREPHENATE AMINOTRANSFERASE-RELATED"/>
    <property type="match status" value="1"/>
</dbReference>
<organism evidence="3 4">
    <name type="scientific">Otolemur garnettii</name>
    <name type="common">Small-eared galago</name>
    <name type="synonym">Garnett's greater bushbaby</name>
    <dbReference type="NCBI Taxonomy" id="30611"/>
    <lineage>
        <taxon>Eukaryota</taxon>
        <taxon>Metazoa</taxon>
        <taxon>Chordata</taxon>
        <taxon>Craniata</taxon>
        <taxon>Vertebrata</taxon>
        <taxon>Euteleostomi</taxon>
        <taxon>Mammalia</taxon>
        <taxon>Eutheria</taxon>
        <taxon>Euarchontoglires</taxon>
        <taxon>Primates</taxon>
        <taxon>Strepsirrhini</taxon>
        <taxon>Lorisiformes</taxon>
        <taxon>Galagidae</taxon>
        <taxon>Otolemur</taxon>
    </lineage>
</organism>
<dbReference type="InterPro" id="IPR015424">
    <property type="entry name" value="PyrdxlP-dep_Trfase"/>
</dbReference>
<dbReference type="InterPro" id="IPR050478">
    <property type="entry name" value="Ethylene_sulfur-biosynth"/>
</dbReference>
<dbReference type="OrthoDB" id="691673at2759"/>
<dbReference type="SUPFAM" id="SSF53383">
    <property type="entry name" value="PLP-dependent transferases"/>
    <property type="match status" value="1"/>
</dbReference>
<dbReference type="AlphaFoldDB" id="H0X943"/>
<dbReference type="InterPro" id="IPR004839">
    <property type="entry name" value="Aminotransferase_I/II_large"/>
</dbReference>
<dbReference type="PANTHER" id="PTHR43795:SF1">
    <property type="entry name" value="INACTIVE 1-AMINOCYCLOPROPANE-1-CARBOXYLATE SYNTHASE-LIKE PROTEIN 2-RELATED"/>
    <property type="match status" value="1"/>
</dbReference>
<dbReference type="Gene3D" id="3.40.640.10">
    <property type="entry name" value="Type I PLP-dependent aspartate aminotransferase-like (Major domain)"/>
    <property type="match status" value="1"/>
</dbReference>
<reference evidence="4" key="1">
    <citation type="submission" date="2011-03" db="EMBL/GenBank/DDBJ databases">
        <title>Version 3 of the genome sequence of Otolemur garnettii (Bushbaby).</title>
        <authorList>
            <consortium name="The Broad Institute Genome Sequencing Platform"/>
            <person name="Di Palma F."/>
            <person name="Johnson J."/>
            <person name="Lander E.S."/>
            <person name="Lindblad-Toh K."/>
            <person name="Jaffe D.B."/>
            <person name="Gnerre S."/>
            <person name="MacCallum I."/>
            <person name="Przybylski D."/>
            <person name="Ribeiro F.J."/>
            <person name="Burton J.N."/>
            <person name="Walker B.J."/>
            <person name="Sharpe T."/>
            <person name="Hall G."/>
        </authorList>
    </citation>
    <scope>NUCLEOTIDE SEQUENCE [LARGE SCALE GENOMIC DNA]</scope>
</reference>
<evidence type="ECO:0000259" key="2">
    <source>
        <dbReference type="Pfam" id="PF00155"/>
    </source>
</evidence>
<dbReference type="Proteomes" id="UP000005225">
    <property type="component" value="Unassembled WGS sequence"/>
</dbReference>
<sequence length="570" mass="65801">MSHQSETCPVPSDQKPGQVLKDQSTYDQLLKMVLHLQWLVKKHFIQLEVTRRRQQLEGEKHAESICEQGNYLNLLMSKMVNVLRSGATSGLECQEYLPCLDSRDDVRSEQRAELSRQPDPLVPQLSDFEPAFVSHDLSNRGADISVLYHSSFQDYIAYQGDKFHEENNPLGFINLGTSENKLCIDLMIKRLSENDMNHIEDFLLQYPDWRGQPFLREEVAQFLTYYCRAPAQLDPENVVVLNGCCSVFSALAMVLCDPGEGFLVPTPVYGGFAFSSRLYAHVELIPVHLESEITEANTCPFQLTVDKLEQVLLEAKSKGKKVKGLILTNPQNPLGDIYSRDSLKEYLTFAKRYNLHVIIDEIYLLSVFDESITFHSVLSIKSLPDPNRTHMIWGTSKDFGISGFRFGVLYTHNKDVASAVGSFGYLHSISGIDQHKLSKLLHSREWIDSRYLPTNRSRLRDAHRYITKKLKELKIPFLYRGAGLYIWINLKKYLDPCTFEEEVLLLRRFRDNKLILSCGKAYMCKEPGWFRLVFAENSFRLRLAMRRFCQVLQEQKQSWIEKQLEESVKE</sequence>
<dbReference type="Ensembl" id="ENSOGAT00000013456.2">
    <property type="protein sequence ID" value="ENSOGAP00000012051.2"/>
    <property type="gene ID" value="ENSOGAG00000013452.2"/>
</dbReference>
<dbReference type="GO" id="GO:0006520">
    <property type="term" value="P:amino acid metabolic process"/>
    <property type="evidence" value="ECO:0007669"/>
    <property type="project" value="TreeGrafter"/>
</dbReference>
<dbReference type="RefSeq" id="XP_003781295.1">
    <property type="nucleotide sequence ID" value="XM_003781247.2"/>
</dbReference>
<accession>H0X943</accession>
<dbReference type="InterPro" id="IPR015422">
    <property type="entry name" value="PyrdxlP-dep_Trfase_small"/>
</dbReference>
<dbReference type="CTD" id="390110"/>
<gene>
    <name evidence="3" type="primary">ACCSL</name>
</gene>
<dbReference type="Pfam" id="PF00155">
    <property type="entry name" value="Aminotran_1_2"/>
    <property type="match status" value="1"/>
</dbReference>
<reference evidence="3" key="3">
    <citation type="submission" date="2025-09" db="UniProtKB">
        <authorList>
            <consortium name="Ensembl"/>
        </authorList>
    </citation>
    <scope>IDENTIFICATION</scope>
</reference>
<dbReference type="GeneTree" id="ENSGT00940000162841"/>
<evidence type="ECO:0000313" key="4">
    <source>
        <dbReference type="Proteomes" id="UP000005225"/>
    </source>
</evidence>
<name>H0X943_OTOGA</name>